<dbReference type="SUPFAM" id="SSF56281">
    <property type="entry name" value="Metallo-hydrolase/oxidoreductase"/>
    <property type="match status" value="1"/>
</dbReference>
<evidence type="ECO:0000259" key="2">
    <source>
        <dbReference type="Pfam" id="PF12706"/>
    </source>
</evidence>
<dbReference type="Gene3D" id="3.60.15.10">
    <property type="entry name" value="Ribonuclease Z/Hydroxyacylglutathione hydrolase-like"/>
    <property type="match status" value="1"/>
</dbReference>
<feature type="region of interest" description="Disordered" evidence="1">
    <location>
        <begin position="1"/>
        <end position="21"/>
    </location>
</feature>
<dbReference type="PANTHER" id="PTHR15032:SF4">
    <property type="entry name" value="N-ACYL-PHOSPHATIDYLETHANOLAMINE-HYDROLYZING PHOSPHOLIPASE D"/>
    <property type="match status" value="1"/>
</dbReference>
<dbReference type="EMBL" id="CABN01000033">
    <property type="protein sequence ID" value="CBH99585.1"/>
    <property type="molecule type" value="Genomic_DNA"/>
</dbReference>
<dbReference type="PANTHER" id="PTHR15032">
    <property type="entry name" value="N-ACYL-PHOSPHATIDYLETHANOLAMINE-HYDROLYZING PHOSPHOLIPASE D"/>
    <property type="match status" value="1"/>
</dbReference>
<evidence type="ECO:0000313" key="3">
    <source>
        <dbReference type="EMBL" id="CBH99585.1"/>
    </source>
</evidence>
<accession>E6PXC6</accession>
<dbReference type="PIRSF" id="PIRSF038896">
    <property type="entry name" value="NAPE-PLD"/>
    <property type="match status" value="1"/>
</dbReference>
<protein>
    <recommendedName>
        <fullName evidence="2">Metallo-beta-lactamase domain-containing protein</fullName>
    </recommendedName>
</protein>
<feature type="domain" description="Metallo-beta-lactamase" evidence="2">
    <location>
        <begin position="93"/>
        <end position="289"/>
    </location>
</feature>
<dbReference type="InterPro" id="IPR036866">
    <property type="entry name" value="RibonucZ/Hydroxyglut_hydro"/>
</dbReference>
<proteinExistence type="predicted"/>
<name>E6PXC6_9ZZZZ</name>
<dbReference type="GO" id="GO:0008270">
    <property type="term" value="F:zinc ion binding"/>
    <property type="evidence" value="ECO:0007669"/>
    <property type="project" value="InterPro"/>
</dbReference>
<organism evidence="3">
    <name type="scientific">mine drainage metagenome</name>
    <dbReference type="NCBI Taxonomy" id="410659"/>
    <lineage>
        <taxon>unclassified sequences</taxon>
        <taxon>metagenomes</taxon>
        <taxon>ecological metagenomes</taxon>
    </lineage>
</organism>
<dbReference type="InterPro" id="IPR024884">
    <property type="entry name" value="NAPE-PLD"/>
</dbReference>
<reference evidence="3" key="1">
    <citation type="submission" date="2009-10" db="EMBL/GenBank/DDBJ databases">
        <title>Diversity of trophic interactions inside an arsenic-rich microbial ecosystem.</title>
        <authorList>
            <person name="Bertin P.N."/>
            <person name="Heinrich-Salmeron A."/>
            <person name="Pelletier E."/>
            <person name="Goulhen-Chollet F."/>
            <person name="Arsene-Ploetze F."/>
            <person name="Gallien S."/>
            <person name="Calteau A."/>
            <person name="Vallenet D."/>
            <person name="Casiot C."/>
            <person name="Chane-Woon-Ming B."/>
            <person name="Giloteaux L."/>
            <person name="Barakat M."/>
            <person name="Bonnefoy V."/>
            <person name="Bruneel O."/>
            <person name="Chandler M."/>
            <person name="Cleiss J."/>
            <person name="Duran R."/>
            <person name="Elbaz-Poulichet F."/>
            <person name="Fonknechten N."/>
            <person name="Lauga B."/>
            <person name="Mornico D."/>
            <person name="Ortet P."/>
            <person name="Schaeffer C."/>
            <person name="Siguier P."/>
            <person name="Alexander Thil Smith A."/>
            <person name="Van Dorsselaer A."/>
            <person name="Weissenbach J."/>
            <person name="Medigue C."/>
            <person name="Le Paslier D."/>
        </authorList>
    </citation>
    <scope>NUCLEOTIDE SEQUENCE</scope>
</reference>
<dbReference type="GO" id="GO:0005737">
    <property type="term" value="C:cytoplasm"/>
    <property type="evidence" value="ECO:0007669"/>
    <property type="project" value="TreeGrafter"/>
</dbReference>
<dbReference type="GO" id="GO:0070290">
    <property type="term" value="F:N-acylphosphatidylethanolamine-specific phospholipase D activity"/>
    <property type="evidence" value="ECO:0007669"/>
    <property type="project" value="InterPro"/>
</dbReference>
<dbReference type="Pfam" id="PF12706">
    <property type="entry name" value="Lactamase_B_2"/>
    <property type="match status" value="1"/>
</dbReference>
<sequence>MSNLSGDLSQTPEFATPDHWQNGRFFNPGAPAHSFAQFLRWILHRERGAWRRWIESPHDVSSAGVPLERVYGAEMRLTFVNHATFLLQSEGLNIVTDPVWSQRVSPVSFAGPERHRAPGIAFDHLPPIDLIVLSHSHYDHLDLATLRRLNARFRPEICCPLGVGRMLRRAGFETIHELDWGQSKPWRGKRLHCVRAQHFSARTPFDRNRTLWSGWVVGFDAGPVYFAGDTGFGPFFPQIAQQFSPIRLALLPIGAYRPEWFMGPIHMTPEGAVEVHRILAPRVSVATHYGTFSLADDGETEPTERLSAVLAANPPGNPFLVLEHGVGKNIPMLDEADSAANIT</sequence>
<gene>
    <name evidence="3" type="ORF">CARN3_0523</name>
</gene>
<dbReference type="AlphaFoldDB" id="E6PXC6"/>
<evidence type="ECO:0000256" key="1">
    <source>
        <dbReference type="SAM" id="MobiDB-lite"/>
    </source>
</evidence>
<feature type="compositionally biased region" description="Polar residues" evidence="1">
    <location>
        <begin position="1"/>
        <end position="13"/>
    </location>
</feature>
<comment type="caution">
    <text evidence="3">The sequence shown here is derived from an EMBL/GenBank/DDBJ whole genome shotgun (WGS) entry which is preliminary data.</text>
</comment>
<dbReference type="InterPro" id="IPR001279">
    <property type="entry name" value="Metallo-B-lactamas"/>
</dbReference>